<reference evidence="3 4" key="1">
    <citation type="journal article" date="2023" name="Mol. Biol. Evol.">
        <title>Genomics of Secondarily Temperate Adaptation in the Only Non-Antarctic Icefish.</title>
        <authorList>
            <person name="Rivera-Colon A.G."/>
            <person name="Rayamajhi N."/>
            <person name="Minhas B.F."/>
            <person name="Madrigal G."/>
            <person name="Bilyk K.T."/>
            <person name="Yoon V."/>
            <person name="Hune M."/>
            <person name="Gregory S."/>
            <person name="Cheng C.H.C."/>
            <person name="Catchen J.M."/>
        </authorList>
    </citation>
    <scope>NUCLEOTIDE SEQUENCE [LARGE SCALE GENOMIC DNA]</scope>
    <source>
        <tissue evidence="3">White muscle</tissue>
    </source>
</reference>
<feature type="compositionally biased region" description="Basic and acidic residues" evidence="1">
    <location>
        <begin position="39"/>
        <end position="51"/>
    </location>
</feature>
<dbReference type="EMBL" id="JAURVH010001528">
    <property type="protein sequence ID" value="KAK5910807.1"/>
    <property type="molecule type" value="Genomic_DNA"/>
</dbReference>
<evidence type="ECO:0000313" key="4">
    <source>
        <dbReference type="Proteomes" id="UP001331515"/>
    </source>
</evidence>
<accession>A0AAN8HD23</accession>
<proteinExistence type="predicted"/>
<sequence length="141" mass="15718">MSKGVHSPLGRVYIINAWLWIHPVCVSVTTVSANQHQAWPERRRDQHRSDVRGSTSQSAEQLFINCRRVEVFTAAHVSATHNFGAPPPVLPLAGPPDPMRDFHEVKLTCGVLQMSGEPPSHVPMMKQMDRVSQVSSLPQIH</sequence>
<keyword evidence="4" id="KW-1185">Reference proteome</keyword>
<organism evidence="3 4">
    <name type="scientific">Champsocephalus gunnari</name>
    <name type="common">Mackerel icefish</name>
    <dbReference type="NCBI Taxonomy" id="52237"/>
    <lineage>
        <taxon>Eukaryota</taxon>
        <taxon>Metazoa</taxon>
        <taxon>Chordata</taxon>
        <taxon>Craniata</taxon>
        <taxon>Vertebrata</taxon>
        <taxon>Euteleostomi</taxon>
        <taxon>Actinopterygii</taxon>
        <taxon>Neopterygii</taxon>
        <taxon>Teleostei</taxon>
        <taxon>Neoteleostei</taxon>
        <taxon>Acanthomorphata</taxon>
        <taxon>Eupercaria</taxon>
        <taxon>Perciformes</taxon>
        <taxon>Notothenioidei</taxon>
        <taxon>Channichthyidae</taxon>
        <taxon>Champsocephalus</taxon>
    </lineage>
</organism>
<comment type="caution">
    <text evidence="3">The sequence shown here is derived from an EMBL/GenBank/DDBJ whole genome shotgun (WGS) entry which is preliminary data.</text>
</comment>
<evidence type="ECO:0000313" key="3">
    <source>
        <dbReference type="EMBL" id="KAK5910807.1"/>
    </source>
</evidence>
<feature type="chain" id="PRO_5042824421" evidence="2">
    <location>
        <begin position="34"/>
        <end position="141"/>
    </location>
</feature>
<gene>
    <name evidence="3" type="ORF">CgunFtcFv8_005039</name>
</gene>
<dbReference type="Proteomes" id="UP001331515">
    <property type="component" value="Unassembled WGS sequence"/>
</dbReference>
<feature type="region of interest" description="Disordered" evidence="1">
    <location>
        <begin position="35"/>
        <end position="56"/>
    </location>
</feature>
<evidence type="ECO:0000256" key="1">
    <source>
        <dbReference type="SAM" id="MobiDB-lite"/>
    </source>
</evidence>
<keyword evidence="2" id="KW-0732">Signal</keyword>
<dbReference type="AlphaFoldDB" id="A0AAN8HD23"/>
<evidence type="ECO:0000256" key="2">
    <source>
        <dbReference type="SAM" id="SignalP"/>
    </source>
</evidence>
<feature type="signal peptide" evidence="2">
    <location>
        <begin position="1"/>
        <end position="33"/>
    </location>
</feature>
<name>A0AAN8HD23_CHAGU</name>
<protein>
    <submittedName>
        <fullName evidence="3">Uncharacterized protein</fullName>
    </submittedName>
</protein>